<evidence type="ECO:0000313" key="2">
    <source>
        <dbReference type="Proteomes" id="UP000197535"/>
    </source>
</evidence>
<proteinExistence type="predicted"/>
<gene>
    <name evidence="1" type="ORF">AYR66_07130</name>
</gene>
<sequence>MGVDAIDFHAVEAACTHHALFGAPRGGGQVRHGRLAHELGAGPAARNGNAVAVNDADDAVGRYGRPVEGAVEVFGDKGLAEDQAVRMRQRHFDRHHRPLLGRTFPQVGDMDGSGAHRFGPGFRMRQPGQWFAVRGAGVEQLPAGSVGQEDPGIVAVQRLARLVVEIGEVAPEQVMGSGQCAQARFGGCQFTVHAQGSSAGRGLHRIQCGLAFRIEQHVQRRRGEHDDWHQHGGGRQ</sequence>
<evidence type="ECO:0000313" key="1">
    <source>
        <dbReference type="EMBL" id="OWW19307.1"/>
    </source>
</evidence>
<comment type="caution">
    <text evidence="1">The sequence shown here is derived from an EMBL/GenBank/DDBJ whole genome shotgun (WGS) entry which is preliminary data.</text>
</comment>
<name>A0A254TAX4_9BURK</name>
<dbReference type="EMBL" id="LSTO01000001">
    <property type="protein sequence ID" value="OWW19307.1"/>
    <property type="molecule type" value="Genomic_DNA"/>
</dbReference>
<reference evidence="1 2" key="1">
    <citation type="submission" date="2016-02" db="EMBL/GenBank/DDBJ databases">
        <authorList>
            <person name="Wen L."/>
            <person name="He K."/>
            <person name="Yang H."/>
        </authorList>
    </citation>
    <scope>NUCLEOTIDE SEQUENCE [LARGE SCALE GENOMIC DNA]</scope>
    <source>
        <strain evidence="1 2">TSA40</strain>
    </source>
</reference>
<protein>
    <submittedName>
        <fullName evidence="1">Uncharacterized protein</fullName>
    </submittedName>
</protein>
<dbReference type="Proteomes" id="UP000197535">
    <property type="component" value="Unassembled WGS sequence"/>
</dbReference>
<organism evidence="1 2">
    <name type="scientific">Noviherbaspirillum denitrificans</name>
    <dbReference type="NCBI Taxonomy" id="1968433"/>
    <lineage>
        <taxon>Bacteria</taxon>
        <taxon>Pseudomonadati</taxon>
        <taxon>Pseudomonadota</taxon>
        <taxon>Betaproteobacteria</taxon>
        <taxon>Burkholderiales</taxon>
        <taxon>Oxalobacteraceae</taxon>
        <taxon>Noviherbaspirillum</taxon>
    </lineage>
</organism>
<accession>A0A254TAX4</accession>
<dbReference type="AlphaFoldDB" id="A0A254TAX4"/>
<keyword evidence="2" id="KW-1185">Reference proteome</keyword>